<dbReference type="AlphaFoldDB" id="A0A0N0GWZ3"/>
<sequence>MATSVRRTTLSLPAAPVGPDNPLPALRGGRDPHRVETPQDTALPGDMARQIGYEPLRSILPAPLRDGYGRTRRTADVDALVLENDRLRATVLPGLGGRVHSLHHKPTGRELLYRNPVLQPAAFALNGAWFSGGIEWNIGATGHTTLSCAPLHAARVPAPDGGEMLRLWEWERLRDLPFQVDLWLPEGSDFLYVGVRIRNPHHRTVPVYWWSNIAVPEGERTRVLAPADEAWHFGYERTLRRVPVPVVHGVDRTYPLRSEFPADYFYEVPDGARRWIASLDGEGRGLVQTSTDTLRGRKLFLWGAGRAGRRWQEWLTEPGTGGYAEIQAGLARTQLEHVPLDAGGEFAWLEAYGPLAADAATVHGDDWGAARGEVGDRLEAALPRAAVDAAYAAWRPYADQEPKETLATGSGWGALEVARAGLDLPGTPFDAATLGAAQRPWLTLLETGDLPPDGPLPGPALVSPAWRDLLESALPGPATDYHLGLAQWHAGDRAQAVRSWERALATGGGRLSLDALPLYCLAVAEAEAGDAVRAADRYAEAFGCAARFAGTLAPEGASARTWWAVLPALAREAVPALLAVGRADEACDLLAHLRQDDLADGRFRLLLAQVLLAQDQPAAARAVFDAGFEIADLREGDETLSDTWYTIAERLVAGPGPVTEAVRARARAEHPLPQRYEFRMRPV</sequence>
<feature type="compositionally biased region" description="Polar residues" evidence="1">
    <location>
        <begin position="1"/>
        <end position="11"/>
    </location>
</feature>
<feature type="domain" description="DUF5107" evidence="2">
    <location>
        <begin position="66"/>
        <end position="335"/>
    </location>
</feature>
<accession>A0A0N0GWZ3</accession>
<gene>
    <name evidence="3" type="ORF">ADL29_29290</name>
</gene>
<comment type="caution">
    <text evidence="3">The sequence shown here is derived from an EMBL/GenBank/DDBJ whole genome shotgun (WGS) entry which is preliminary data.</text>
</comment>
<proteinExistence type="predicted"/>
<dbReference type="Pfam" id="PF17128">
    <property type="entry name" value="DUF5107"/>
    <property type="match status" value="1"/>
</dbReference>
<evidence type="ECO:0000259" key="2">
    <source>
        <dbReference type="Pfam" id="PF17128"/>
    </source>
</evidence>
<evidence type="ECO:0000256" key="1">
    <source>
        <dbReference type="SAM" id="MobiDB-lite"/>
    </source>
</evidence>
<dbReference type="Proteomes" id="UP000037982">
    <property type="component" value="Unassembled WGS sequence"/>
</dbReference>
<protein>
    <recommendedName>
        <fullName evidence="2">DUF5107 domain-containing protein</fullName>
    </recommendedName>
</protein>
<evidence type="ECO:0000313" key="4">
    <source>
        <dbReference type="Proteomes" id="UP000037982"/>
    </source>
</evidence>
<dbReference type="EMBL" id="LGKG01000161">
    <property type="protein sequence ID" value="KPC60502.1"/>
    <property type="molecule type" value="Genomic_DNA"/>
</dbReference>
<evidence type="ECO:0000313" key="3">
    <source>
        <dbReference type="EMBL" id="KPC60502.1"/>
    </source>
</evidence>
<dbReference type="RefSeq" id="WP_053926563.1">
    <property type="nucleotide sequence ID" value="NZ_LGKG01000161.1"/>
</dbReference>
<reference evidence="4" key="1">
    <citation type="submission" date="2015-07" db="EMBL/GenBank/DDBJ databases">
        <authorList>
            <person name="Ju K.-S."/>
            <person name="Doroghazi J.R."/>
            <person name="Metcalf W.W."/>
        </authorList>
    </citation>
    <scope>NUCLEOTIDE SEQUENCE [LARGE SCALE GENOMIC DNA]</scope>
    <source>
        <strain evidence="4">NRRL ISP-5002</strain>
    </source>
</reference>
<name>A0A0N0GWZ3_9ACTN</name>
<dbReference type="InterPro" id="IPR033396">
    <property type="entry name" value="DUF5107"/>
</dbReference>
<feature type="region of interest" description="Disordered" evidence="1">
    <location>
        <begin position="1"/>
        <end position="39"/>
    </location>
</feature>
<feature type="compositionally biased region" description="Basic and acidic residues" evidence="1">
    <location>
        <begin position="28"/>
        <end position="37"/>
    </location>
</feature>
<dbReference type="PATRIC" id="fig|66876.3.peg.6426"/>
<keyword evidence="4" id="KW-1185">Reference proteome</keyword>
<organism evidence="3 4">
    <name type="scientific">Streptomyces chattanoogensis</name>
    <dbReference type="NCBI Taxonomy" id="66876"/>
    <lineage>
        <taxon>Bacteria</taxon>
        <taxon>Bacillati</taxon>
        <taxon>Actinomycetota</taxon>
        <taxon>Actinomycetes</taxon>
        <taxon>Kitasatosporales</taxon>
        <taxon>Streptomycetaceae</taxon>
        <taxon>Streptomyces</taxon>
    </lineage>
</organism>
<dbReference type="Gene3D" id="1.25.40.10">
    <property type="entry name" value="Tetratricopeptide repeat domain"/>
    <property type="match status" value="1"/>
</dbReference>
<dbReference type="InterPro" id="IPR011990">
    <property type="entry name" value="TPR-like_helical_dom_sf"/>
</dbReference>